<evidence type="ECO:0000313" key="1">
    <source>
        <dbReference type="EMBL" id="MPQ45336.1"/>
    </source>
</evidence>
<gene>
    <name evidence="1" type="ORF">GBZ86_16620</name>
</gene>
<comment type="caution">
    <text evidence="1">The sequence shown here is derived from an EMBL/GenBank/DDBJ whole genome shotgun (WGS) entry which is preliminary data.</text>
</comment>
<dbReference type="RefSeq" id="WP_152892505.1">
    <property type="nucleotide sequence ID" value="NZ_WHJC01000614.1"/>
</dbReference>
<protein>
    <submittedName>
        <fullName evidence="1">Uncharacterized protein</fullName>
    </submittedName>
</protein>
<sequence length="196" mass="23403">MENLIFYQNKLENICWVNSKEIKLDHSFLEGKRLTGFKPIYDLIDFLEKKESIDNDLILFCYKVIYCFKDIKIKTLDLHNYYKFLIKSITVWSTFCDNEIPTYDAHKKDMYNNTLLPVKESIYCENISSIQADYNNVLIKIQTLTEGILYEYKSIKYINDRDEINIFINKWTKVCKLLFNITNRFSIKVNSLGIHI</sequence>
<keyword evidence="2" id="KW-1185">Reference proteome</keyword>
<feature type="non-terminal residue" evidence="1">
    <location>
        <position position="196"/>
    </location>
</feature>
<dbReference type="Proteomes" id="UP000430345">
    <property type="component" value="Unassembled WGS sequence"/>
</dbReference>
<proteinExistence type="predicted"/>
<organism evidence="1 2">
    <name type="scientific">Clostridium tarantellae</name>
    <dbReference type="NCBI Taxonomy" id="39493"/>
    <lineage>
        <taxon>Bacteria</taxon>
        <taxon>Bacillati</taxon>
        <taxon>Bacillota</taxon>
        <taxon>Clostridia</taxon>
        <taxon>Eubacteriales</taxon>
        <taxon>Clostridiaceae</taxon>
        <taxon>Clostridium</taxon>
    </lineage>
</organism>
<reference evidence="1 2" key="1">
    <citation type="submission" date="2019-10" db="EMBL/GenBank/DDBJ databases">
        <title>The Genome Sequence of Clostridium tarantellae Isolated from Fish Brain.</title>
        <authorList>
            <person name="Bano L."/>
            <person name="Kiel M."/>
            <person name="Sales G."/>
            <person name="Doxey A.C."/>
            <person name="Mansfield M.J."/>
            <person name="Schiavone M."/>
            <person name="Rossetto O."/>
            <person name="Pirazzini M."/>
            <person name="Dobrindt U."/>
            <person name="Montecucco C."/>
        </authorList>
    </citation>
    <scope>NUCLEOTIDE SEQUENCE [LARGE SCALE GENOMIC DNA]</scope>
    <source>
        <strain evidence="1 2">DSM 3997</strain>
    </source>
</reference>
<accession>A0A6I1MP94</accession>
<evidence type="ECO:0000313" key="2">
    <source>
        <dbReference type="Proteomes" id="UP000430345"/>
    </source>
</evidence>
<name>A0A6I1MP94_9CLOT</name>
<dbReference type="EMBL" id="WHJC01000614">
    <property type="protein sequence ID" value="MPQ45336.1"/>
    <property type="molecule type" value="Genomic_DNA"/>
</dbReference>
<dbReference type="AlphaFoldDB" id="A0A6I1MP94"/>